<keyword evidence="11" id="KW-0472">Membrane</keyword>
<evidence type="ECO:0000256" key="6">
    <source>
        <dbReference type="ARBA" id="ARBA00022723"/>
    </source>
</evidence>
<keyword evidence="9" id="KW-0408">Iron</keyword>
<evidence type="ECO:0000256" key="10">
    <source>
        <dbReference type="ARBA" id="ARBA00023033"/>
    </source>
</evidence>
<dbReference type="GO" id="GO:0016705">
    <property type="term" value="F:oxidoreductase activity, acting on paired donors, with incorporation or reduction of molecular oxygen"/>
    <property type="evidence" value="ECO:0007669"/>
    <property type="project" value="InterPro"/>
</dbReference>
<organism evidence="13 14">
    <name type="scientific">Lolium multiflorum</name>
    <name type="common">Italian ryegrass</name>
    <name type="synonym">Lolium perenne subsp. multiflorum</name>
    <dbReference type="NCBI Taxonomy" id="4521"/>
    <lineage>
        <taxon>Eukaryota</taxon>
        <taxon>Viridiplantae</taxon>
        <taxon>Streptophyta</taxon>
        <taxon>Embryophyta</taxon>
        <taxon>Tracheophyta</taxon>
        <taxon>Spermatophyta</taxon>
        <taxon>Magnoliopsida</taxon>
        <taxon>Liliopsida</taxon>
        <taxon>Poales</taxon>
        <taxon>Poaceae</taxon>
        <taxon>BOP clade</taxon>
        <taxon>Pooideae</taxon>
        <taxon>Poodae</taxon>
        <taxon>Poeae</taxon>
        <taxon>Poeae Chloroplast Group 2 (Poeae type)</taxon>
        <taxon>Loliodinae</taxon>
        <taxon>Loliinae</taxon>
        <taxon>Lolium</taxon>
    </lineage>
</organism>
<keyword evidence="8" id="KW-0560">Oxidoreductase</keyword>
<dbReference type="GO" id="GO:0005506">
    <property type="term" value="F:iron ion binding"/>
    <property type="evidence" value="ECO:0007669"/>
    <property type="project" value="InterPro"/>
</dbReference>
<dbReference type="InterPro" id="IPR002401">
    <property type="entry name" value="Cyt_P450_E_grp-I"/>
</dbReference>
<sequence>MARNDGEGCAAMAPRRRPQHRPPAPPSPEPGPSPRRGGVPPTAAPGDHARIPAAPSPVASGFAGGGLGDDEEGRGGRGRLRRRLGFARVALGGGRPVPESSIPVKGLLGSQYPLTTLNIKTVIIDLFVAGSETSSTMLQWAMAELMRNPTVMRRAQEEVRRELAGHDRNAARVFSCNAYSSFAVGRRGRPILRREIHGFLGGVAFLLCAMLPVQPCPTHAAQKWSFAMYLGDHAHPSQLHDLAANNLTVLEQKADDSPLVHYQHV</sequence>
<evidence type="ECO:0000256" key="12">
    <source>
        <dbReference type="SAM" id="MobiDB-lite"/>
    </source>
</evidence>
<evidence type="ECO:0000256" key="8">
    <source>
        <dbReference type="ARBA" id="ARBA00023002"/>
    </source>
</evidence>
<evidence type="ECO:0000256" key="2">
    <source>
        <dbReference type="ARBA" id="ARBA00004167"/>
    </source>
</evidence>
<keyword evidence="4" id="KW-0349">Heme</keyword>
<evidence type="ECO:0000256" key="11">
    <source>
        <dbReference type="ARBA" id="ARBA00023136"/>
    </source>
</evidence>
<dbReference type="InterPro" id="IPR052306">
    <property type="entry name" value="CYP450_71D"/>
</dbReference>
<evidence type="ECO:0000256" key="9">
    <source>
        <dbReference type="ARBA" id="ARBA00023004"/>
    </source>
</evidence>
<dbReference type="InterPro" id="IPR001128">
    <property type="entry name" value="Cyt_P450"/>
</dbReference>
<feature type="compositionally biased region" description="Pro residues" evidence="12">
    <location>
        <begin position="21"/>
        <end position="33"/>
    </location>
</feature>
<evidence type="ECO:0000256" key="3">
    <source>
        <dbReference type="ARBA" id="ARBA00010617"/>
    </source>
</evidence>
<dbReference type="PRINTS" id="PR00463">
    <property type="entry name" value="EP450I"/>
</dbReference>
<accession>A0AAD8VPX4</accession>
<evidence type="ECO:0000313" key="13">
    <source>
        <dbReference type="EMBL" id="KAK1615632.1"/>
    </source>
</evidence>
<dbReference type="GO" id="GO:0016020">
    <property type="term" value="C:membrane"/>
    <property type="evidence" value="ECO:0007669"/>
    <property type="project" value="UniProtKB-SubCell"/>
</dbReference>
<dbReference type="EMBL" id="JAUUTY010000006">
    <property type="protein sequence ID" value="KAK1615632.1"/>
    <property type="molecule type" value="Genomic_DNA"/>
</dbReference>
<evidence type="ECO:0000256" key="1">
    <source>
        <dbReference type="ARBA" id="ARBA00001971"/>
    </source>
</evidence>
<evidence type="ECO:0000256" key="7">
    <source>
        <dbReference type="ARBA" id="ARBA00022989"/>
    </source>
</evidence>
<dbReference type="PANTHER" id="PTHR47953">
    <property type="entry name" value="OS08G0105600 PROTEIN"/>
    <property type="match status" value="1"/>
</dbReference>
<comment type="subcellular location">
    <subcellularLocation>
        <location evidence="2">Membrane</location>
        <topology evidence="2">Single-pass membrane protein</topology>
    </subcellularLocation>
</comment>
<keyword evidence="10" id="KW-0503">Monooxygenase</keyword>
<proteinExistence type="inferred from homology"/>
<name>A0AAD8VPX4_LOLMU</name>
<dbReference type="AlphaFoldDB" id="A0AAD8VPX4"/>
<comment type="cofactor">
    <cofactor evidence="1">
        <name>heme</name>
        <dbReference type="ChEBI" id="CHEBI:30413"/>
    </cofactor>
</comment>
<evidence type="ECO:0000256" key="4">
    <source>
        <dbReference type="ARBA" id="ARBA00022617"/>
    </source>
</evidence>
<comment type="caution">
    <text evidence="13">The sequence shown here is derived from an EMBL/GenBank/DDBJ whole genome shotgun (WGS) entry which is preliminary data.</text>
</comment>
<dbReference type="SUPFAM" id="SSF48264">
    <property type="entry name" value="Cytochrome P450"/>
    <property type="match status" value="1"/>
</dbReference>
<keyword evidence="6" id="KW-0479">Metal-binding</keyword>
<dbReference type="PANTHER" id="PTHR47953:SF19">
    <property type="entry name" value="OS06G0641600 PROTEIN"/>
    <property type="match status" value="1"/>
</dbReference>
<dbReference type="Gene3D" id="1.10.630.10">
    <property type="entry name" value="Cytochrome P450"/>
    <property type="match status" value="1"/>
</dbReference>
<dbReference type="InterPro" id="IPR036396">
    <property type="entry name" value="Cyt_P450_sf"/>
</dbReference>
<keyword evidence="14" id="KW-1185">Reference proteome</keyword>
<dbReference type="Pfam" id="PF00067">
    <property type="entry name" value="p450"/>
    <property type="match status" value="1"/>
</dbReference>
<evidence type="ECO:0000313" key="14">
    <source>
        <dbReference type="Proteomes" id="UP001231189"/>
    </source>
</evidence>
<dbReference type="GO" id="GO:0004497">
    <property type="term" value="F:monooxygenase activity"/>
    <property type="evidence" value="ECO:0007669"/>
    <property type="project" value="UniProtKB-KW"/>
</dbReference>
<dbReference type="Proteomes" id="UP001231189">
    <property type="component" value="Unassembled WGS sequence"/>
</dbReference>
<reference evidence="13" key="1">
    <citation type="submission" date="2023-07" db="EMBL/GenBank/DDBJ databases">
        <title>A chromosome-level genome assembly of Lolium multiflorum.</title>
        <authorList>
            <person name="Chen Y."/>
            <person name="Copetti D."/>
            <person name="Kolliker R."/>
            <person name="Studer B."/>
        </authorList>
    </citation>
    <scope>NUCLEOTIDE SEQUENCE</scope>
    <source>
        <strain evidence="13">02402/16</strain>
        <tissue evidence="13">Leaf</tissue>
    </source>
</reference>
<evidence type="ECO:0000256" key="5">
    <source>
        <dbReference type="ARBA" id="ARBA00022692"/>
    </source>
</evidence>
<feature type="region of interest" description="Disordered" evidence="12">
    <location>
        <begin position="1"/>
        <end position="79"/>
    </location>
</feature>
<comment type="similarity">
    <text evidence="3">Belongs to the cytochrome P450 family.</text>
</comment>
<keyword evidence="7" id="KW-1133">Transmembrane helix</keyword>
<dbReference type="GO" id="GO:0020037">
    <property type="term" value="F:heme binding"/>
    <property type="evidence" value="ECO:0007669"/>
    <property type="project" value="InterPro"/>
</dbReference>
<gene>
    <name evidence="13" type="ORF">QYE76_021149</name>
</gene>
<protein>
    <submittedName>
        <fullName evidence="13">Uncharacterized protein</fullName>
    </submittedName>
</protein>
<keyword evidence="5" id="KW-0812">Transmembrane</keyword>